<sequence length="209" mass="24002">MNETNEAKKNTYEPRRDKHDPKNKQPQSSRGNEWLSTLLYIGAAVLVFFLIRHFVFAPVSVDGDSMVPTLHHQDRLILNKMSSIDRFDIVVFDAPDDPGKQYIKRVIGLPGDTVEVRDDVLYINGKAYSEDYLDPSQYHLEEWENFTEDFSLSLLTGIQEVPKDDYFVMGDNRLNSKDSRSFGFVSADELVGTTNFRIWPLGDFGKIDQ</sequence>
<dbReference type="InterPro" id="IPR019757">
    <property type="entry name" value="Pept_S26A_signal_pept_1_Lys-AS"/>
</dbReference>
<comment type="catalytic activity">
    <reaction evidence="1 7">
        <text>Cleavage of hydrophobic, N-terminal signal or leader sequences from secreted and periplasmic proteins.</text>
        <dbReference type="EC" id="3.4.21.89"/>
    </reaction>
</comment>
<keyword evidence="5 7" id="KW-0378">Hydrolase</keyword>
<dbReference type="PANTHER" id="PTHR43390:SF8">
    <property type="entry name" value="SIGNAL PEPTIDASE I"/>
    <property type="match status" value="1"/>
</dbReference>
<dbReference type="GO" id="GO:0004252">
    <property type="term" value="F:serine-type endopeptidase activity"/>
    <property type="evidence" value="ECO:0007669"/>
    <property type="project" value="InterPro"/>
</dbReference>
<evidence type="ECO:0000256" key="2">
    <source>
        <dbReference type="ARBA" id="ARBA00004401"/>
    </source>
</evidence>
<keyword evidence="7" id="KW-0812">Transmembrane</keyword>
<dbReference type="AlphaFoldDB" id="A0A1I3BCV6"/>
<dbReference type="Gene3D" id="2.10.109.10">
    <property type="entry name" value="Umud Fragment, subunit A"/>
    <property type="match status" value="1"/>
</dbReference>
<evidence type="ECO:0000256" key="8">
    <source>
        <dbReference type="RuleBase" id="RU362042"/>
    </source>
</evidence>
<organism evidence="11 12">
    <name type="scientific">Pisciglobus halotolerans</name>
    <dbReference type="NCBI Taxonomy" id="745365"/>
    <lineage>
        <taxon>Bacteria</taxon>
        <taxon>Bacillati</taxon>
        <taxon>Bacillota</taxon>
        <taxon>Bacilli</taxon>
        <taxon>Lactobacillales</taxon>
        <taxon>Carnobacteriaceae</taxon>
    </lineage>
</organism>
<keyword evidence="4 7" id="KW-0645">Protease</keyword>
<evidence type="ECO:0000313" key="12">
    <source>
        <dbReference type="Proteomes" id="UP000198668"/>
    </source>
</evidence>
<dbReference type="InterPro" id="IPR036286">
    <property type="entry name" value="LexA/Signal_pep-like_sf"/>
</dbReference>
<dbReference type="Pfam" id="PF10502">
    <property type="entry name" value="Peptidase_S26"/>
    <property type="match status" value="1"/>
</dbReference>
<dbReference type="InterPro" id="IPR019533">
    <property type="entry name" value="Peptidase_S26"/>
</dbReference>
<dbReference type="GO" id="GO:0009003">
    <property type="term" value="F:signal peptidase activity"/>
    <property type="evidence" value="ECO:0007669"/>
    <property type="project" value="UniProtKB-EC"/>
</dbReference>
<gene>
    <name evidence="11" type="ORF">SAMN04489868_10580</name>
</gene>
<dbReference type="PROSITE" id="PS00761">
    <property type="entry name" value="SPASE_I_3"/>
    <property type="match status" value="1"/>
</dbReference>
<dbReference type="CDD" id="cd06530">
    <property type="entry name" value="S26_SPase_I"/>
    <property type="match status" value="1"/>
</dbReference>
<dbReference type="InterPro" id="IPR019758">
    <property type="entry name" value="Pept_S26A_signal_pept_1_CS"/>
</dbReference>
<evidence type="ECO:0000256" key="5">
    <source>
        <dbReference type="ARBA" id="ARBA00022801"/>
    </source>
</evidence>
<reference evidence="11 12" key="1">
    <citation type="submission" date="2016-10" db="EMBL/GenBank/DDBJ databases">
        <authorList>
            <person name="de Groot N.N."/>
        </authorList>
    </citation>
    <scope>NUCLEOTIDE SEQUENCE [LARGE SCALE GENOMIC DNA]</scope>
    <source>
        <strain evidence="11 12">DSM 27630</strain>
    </source>
</reference>
<keyword evidence="7" id="KW-1133">Transmembrane helix</keyword>
<evidence type="ECO:0000256" key="7">
    <source>
        <dbReference type="RuleBase" id="RU003993"/>
    </source>
</evidence>
<evidence type="ECO:0000256" key="9">
    <source>
        <dbReference type="SAM" id="MobiDB-lite"/>
    </source>
</evidence>
<dbReference type="EC" id="3.4.21.89" evidence="3 7"/>
<dbReference type="GO" id="GO:0006465">
    <property type="term" value="P:signal peptide processing"/>
    <property type="evidence" value="ECO:0007669"/>
    <property type="project" value="InterPro"/>
</dbReference>
<comment type="similarity">
    <text evidence="8">Belongs to the peptidase S26 family.</text>
</comment>
<comment type="subcellular location">
    <subcellularLocation>
        <location evidence="2">Cell membrane</location>
        <topology evidence="2">Single-pass type II membrane protein</topology>
    </subcellularLocation>
    <subcellularLocation>
        <location evidence="8">Membrane</location>
        <topology evidence="8">Single-pass type II membrane protein</topology>
    </subcellularLocation>
</comment>
<feature type="region of interest" description="Disordered" evidence="9">
    <location>
        <begin position="1"/>
        <end position="30"/>
    </location>
</feature>
<name>A0A1I3BCV6_9LACT</name>
<dbReference type="Proteomes" id="UP000198668">
    <property type="component" value="Unassembled WGS sequence"/>
</dbReference>
<keyword evidence="12" id="KW-1185">Reference proteome</keyword>
<dbReference type="NCBIfam" id="TIGR02227">
    <property type="entry name" value="sigpep_I_bact"/>
    <property type="match status" value="1"/>
</dbReference>
<evidence type="ECO:0000259" key="10">
    <source>
        <dbReference type="Pfam" id="PF10502"/>
    </source>
</evidence>
<dbReference type="PROSITE" id="PS00501">
    <property type="entry name" value="SPASE_I_1"/>
    <property type="match status" value="1"/>
</dbReference>
<evidence type="ECO:0000313" key="11">
    <source>
        <dbReference type="EMBL" id="SFH59779.1"/>
    </source>
</evidence>
<evidence type="ECO:0000256" key="6">
    <source>
        <dbReference type="PIRSR" id="PIRSR600223-1"/>
    </source>
</evidence>
<feature type="domain" description="Peptidase S26" evidence="10">
    <location>
        <begin position="36"/>
        <end position="199"/>
    </location>
</feature>
<dbReference type="PANTHER" id="PTHR43390">
    <property type="entry name" value="SIGNAL PEPTIDASE I"/>
    <property type="match status" value="1"/>
</dbReference>
<dbReference type="GO" id="GO:0005886">
    <property type="term" value="C:plasma membrane"/>
    <property type="evidence" value="ECO:0007669"/>
    <property type="project" value="UniProtKB-SubCell"/>
</dbReference>
<proteinExistence type="inferred from homology"/>
<dbReference type="PRINTS" id="PR00727">
    <property type="entry name" value="LEADERPTASE"/>
</dbReference>
<evidence type="ECO:0000256" key="1">
    <source>
        <dbReference type="ARBA" id="ARBA00000677"/>
    </source>
</evidence>
<dbReference type="InterPro" id="IPR000223">
    <property type="entry name" value="Pept_S26A_signal_pept_1"/>
</dbReference>
<protein>
    <recommendedName>
        <fullName evidence="3 7">Signal peptidase I</fullName>
        <ecNumber evidence="3 7">3.4.21.89</ecNumber>
    </recommendedName>
</protein>
<accession>A0A1I3BCV6</accession>
<dbReference type="InterPro" id="IPR019756">
    <property type="entry name" value="Pept_S26A_signal_pept_1_Ser-AS"/>
</dbReference>
<dbReference type="PROSITE" id="PS00760">
    <property type="entry name" value="SPASE_I_2"/>
    <property type="match status" value="1"/>
</dbReference>
<evidence type="ECO:0000256" key="3">
    <source>
        <dbReference type="ARBA" id="ARBA00013208"/>
    </source>
</evidence>
<feature type="active site" evidence="6">
    <location>
        <position position="65"/>
    </location>
</feature>
<dbReference type="EMBL" id="FOQE01000005">
    <property type="protein sequence ID" value="SFH59779.1"/>
    <property type="molecule type" value="Genomic_DNA"/>
</dbReference>
<feature type="transmembrane region" description="Helical" evidence="7">
    <location>
        <begin position="34"/>
        <end position="55"/>
    </location>
</feature>
<feature type="active site" evidence="6">
    <location>
        <position position="104"/>
    </location>
</feature>
<dbReference type="RefSeq" id="WP_245741785.1">
    <property type="nucleotide sequence ID" value="NZ_FOQE01000005.1"/>
</dbReference>
<evidence type="ECO:0000256" key="4">
    <source>
        <dbReference type="ARBA" id="ARBA00022670"/>
    </source>
</evidence>
<keyword evidence="7" id="KW-0472">Membrane</keyword>
<feature type="compositionally biased region" description="Basic and acidic residues" evidence="9">
    <location>
        <begin position="1"/>
        <end position="23"/>
    </location>
</feature>
<dbReference type="SUPFAM" id="SSF51306">
    <property type="entry name" value="LexA/Signal peptidase"/>
    <property type="match status" value="1"/>
</dbReference>